<protein>
    <recommendedName>
        <fullName evidence="5">Response regulatory domain-containing protein</fullName>
    </recommendedName>
</protein>
<evidence type="ECO:0000259" key="5">
    <source>
        <dbReference type="PROSITE" id="PS50110"/>
    </source>
</evidence>
<evidence type="ECO:0000313" key="6">
    <source>
        <dbReference type="EMBL" id="EPQ28473.1"/>
    </source>
</evidence>
<dbReference type="Gene3D" id="3.40.50.2300">
    <property type="match status" value="1"/>
</dbReference>
<dbReference type="GO" id="GO:0000160">
    <property type="term" value="P:phosphorelay signal transduction system"/>
    <property type="evidence" value="ECO:0007669"/>
    <property type="project" value="UniProtKB-KW"/>
</dbReference>
<feature type="region of interest" description="Disordered" evidence="4">
    <location>
        <begin position="401"/>
        <end position="422"/>
    </location>
</feature>
<feature type="region of interest" description="Disordered" evidence="4">
    <location>
        <begin position="333"/>
        <end position="388"/>
    </location>
</feature>
<feature type="compositionally biased region" description="Polar residues" evidence="4">
    <location>
        <begin position="339"/>
        <end position="350"/>
    </location>
</feature>
<dbReference type="OrthoDB" id="60033at2759"/>
<dbReference type="InterPro" id="IPR011006">
    <property type="entry name" value="CheY-like_superfamily"/>
</dbReference>
<evidence type="ECO:0000256" key="3">
    <source>
        <dbReference type="PROSITE-ProRule" id="PRU00169"/>
    </source>
</evidence>
<dbReference type="Pfam" id="PF00072">
    <property type="entry name" value="Response_reg"/>
    <property type="match status" value="1"/>
</dbReference>
<evidence type="ECO:0000256" key="1">
    <source>
        <dbReference type="ARBA" id="ARBA00022553"/>
    </source>
</evidence>
<keyword evidence="1 3" id="KW-0597">Phosphoprotein</keyword>
<dbReference type="KEGG" id="pfp:PFL1_03776"/>
<dbReference type="eggNOG" id="KOG0519">
    <property type="taxonomic scope" value="Eukaryota"/>
</dbReference>
<dbReference type="PROSITE" id="PS50110">
    <property type="entry name" value="RESPONSE_REGULATORY"/>
    <property type="match status" value="1"/>
</dbReference>
<name>A0A061H794_9BASI</name>
<evidence type="ECO:0000256" key="2">
    <source>
        <dbReference type="ARBA" id="ARBA00023012"/>
    </source>
</evidence>
<feature type="domain" description="Response regulatory" evidence="5">
    <location>
        <begin position="33"/>
        <end position="159"/>
    </location>
</feature>
<dbReference type="HOGENOM" id="CLU_479138_0_0_1"/>
<dbReference type="CDD" id="cd17546">
    <property type="entry name" value="REC_hyHK_CKI1_RcsC-like"/>
    <property type="match status" value="1"/>
</dbReference>
<evidence type="ECO:0000256" key="4">
    <source>
        <dbReference type="SAM" id="MobiDB-lite"/>
    </source>
</evidence>
<dbReference type="AlphaFoldDB" id="A0A061H794"/>
<evidence type="ECO:0000313" key="7">
    <source>
        <dbReference type="Proteomes" id="UP000053664"/>
    </source>
</evidence>
<gene>
    <name evidence="6" type="ORF">PFL1_03776</name>
</gene>
<feature type="modified residue" description="4-aspartylphosphate" evidence="3">
    <location>
        <position position="87"/>
    </location>
</feature>
<dbReference type="RefSeq" id="XP_007879491.1">
    <property type="nucleotide sequence ID" value="XM_007881300.1"/>
</dbReference>
<accession>A0A061H794</accession>
<proteinExistence type="predicted"/>
<dbReference type="GeneID" id="19317884"/>
<feature type="compositionally biased region" description="Low complexity" evidence="4">
    <location>
        <begin position="361"/>
        <end position="388"/>
    </location>
</feature>
<dbReference type="InterPro" id="IPR001789">
    <property type="entry name" value="Sig_transdc_resp-reg_receiver"/>
</dbReference>
<feature type="compositionally biased region" description="Polar residues" evidence="4">
    <location>
        <begin position="404"/>
        <end position="417"/>
    </location>
</feature>
<dbReference type="PANTHER" id="PTHR45339:SF1">
    <property type="entry name" value="HYBRID SIGNAL TRANSDUCTION HISTIDINE KINASE J"/>
    <property type="match status" value="1"/>
</dbReference>
<dbReference type="EMBL" id="KE361634">
    <property type="protein sequence ID" value="EPQ28473.1"/>
    <property type="molecule type" value="Genomic_DNA"/>
</dbReference>
<organism evidence="6 7">
    <name type="scientific">Pseudozyma flocculosa PF-1</name>
    <dbReference type="NCBI Taxonomy" id="1277687"/>
    <lineage>
        <taxon>Eukaryota</taxon>
        <taxon>Fungi</taxon>
        <taxon>Dikarya</taxon>
        <taxon>Basidiomycota</taxon>
        <taxon>Ustilaginomycotina</taxon>
        <taxon>Ustilaginomycetes</taxon>
        <taxon>Ustilaginales</taxon>
        <taxon>Ustilaginaceae</taxon>
        <taxon>Pseudozyma</taxon>
    </lineage>
</organism>
<dbReference type="SUPFAM" id="SSF52172">
    <property type="entry name" value="CheY-like"/>
    <property type="match status" value="1"/>
</dbReference>
<dbReference type="PANTHER" id="PTHR45339">
    <property type="entry name" value="HYBRID SIGNAL TRANSDUCTION HISTIDINE KINASE J"/>
    <property type="match status" value="1"/>
</dbReference>
<dbReference type="SMART" id="SM00448">
    <property type="entry name" value="REC"/>
    <property type="match status" value="1"/>
</dbReference>
<reference evidence="6 7" key="1">
    <citation type="journal article" date="2013" name="Plant Cell">
        <title>The transition from a phytopathogenic smut ancestor to an anamorphic biocontrol agent deciphered by comparative whole-genome analysis.</title>
        <authorList>
            <person name="Lefebvre F."/>
            <person name="Joly D.L."/>
            <person name="Labbe C."/>
            <person name="Teichmann B."/>
            <person name="Linning R."/>
            <person name="Belzile F."/>
            <person name="Bakkeren G."/>
            <person name="Belanger R.R."/>
        </authorList>
    </citation>
    <scope>NUCLEOTIDE SEQUENCE [LARGE SCALE GENOMIC DNA]</scope>
    <source>
        <strain evidence="6 7">PF-1</strain>
    </source>
</reference>
<keyword evidence="2" id="KW-0902">Two-component regulatory system</keyword>
<sequence length="516" mass="55831">MSFGNVKGAVTHAKGSRTLSPTSAAQPSTNSLRILLVDDNQINLSVLSTLLKRRFGHVLASSPVALDSGLKALQLLRTEVFDLVFMDIEMPYLDGVECARRIRAGEDGVLEANRDAHIVAVTTNIGDEPEALYRSVGMDGMIGKPVRFDQFQQYLCPLAIQAQEARTTIAPVWIGDKDVMPPLPPVGARPRLFFKPSVVPGAPIPKMSRLDSQEGVLGDSFAEMLKAQTRASLRDRRAMFLARTGTVTEPRRSSFNERREQLARQTIREIATSPERNELTFQALIDQEAMAPHSSASSASGRSCSFNARPAVYHRFSSPAYLLDASPVAKLKTDPAARSTPNLVRTTRSPTRPGIRPLVGSTSSKSQSRQSDEASPYSSETSSRLGGSSLFSGLSQLRRLSDDGTASSSLTTPQSSPRETERFFSPEELGDAVFSPCEDDLHSVFLRVPSSDLDLLPLKHRRDELILGSENAGVDSADAAAAAAINRLALVEAKGHGMPCSMADPRSPVPTTCASW</sequence>
<dbReference type="Proteomes" id="UP000053664">
    <property type="component" value="Unassembled WGS sequence"/>
</dbReference>